<dbReference type="PANTHER" id="PTHR42648:SF28">
    <property type="entry name" value="TRANSPOSON-ENCODED PROTEIN WITH RIBONUCLEASE H-LIKE AND RETROVIRUS ZINC FINGER-LIKE DOMAINS"/>
    <property type="match status" value="1"/>
</dbReference>
<dbReference type="InterPro" id="IPR036397">
    <property type="entry name" value="RNaseH_sf"/>
</dbReference>
<organism evidence="4 5">
    <name type="scientific">Plasmopara halstedii</name>
    <name type="common">Downy mildew of sunflower</name>
    <dbReference type="NCBI Taxonomy" id="4781"/>
    <lineage>
        <taxon>Eukaryota</taxon>
        <taxon>Sar</taxon>
        <taxon>Stramenopiles</taxon>
        <taxon>Oomycota</taxon>
        <taxon>Peronosporomycetes</taxon>
        <taxon>Peronosporales</taxon>
        <taxon>Peronosporaceae</taxon>
        <taxon>Plasmopara</taxon>
    </lineage>
</organism>
<dbReference type="Gene3D" id="3.30.420.10">
    <property type="entry name" value="Ribonuclease H-like superfamily/Ribonuclease H"/>
    <property type="match status" value="1"/>
</dbReference>
<dbReference type="AlphaFoldDB" id="A0A0N7L604"/>
<evidence type="ECO:0000259" key="3">
    <source>
        <dbReference type="PROSITE" id="PS50994"/>
    </source>
</evidence>
<dbReference type="InterPro" id="IPR054722">
    <property type="entry name" value="PolX-like_BBD"/>
</dbReference>
<proteinExistence type="predicted"/>
<dbReference type="InterPro" id="IPR036875">
    <property type="entry name" value="Znf_CCHC_sf"/>
</dbReference>
<feature type="region of interest" description="Disordered" evidence="2">
    <location>
        <begin position="78"/>
        <end position="99"/>
    </location>
</feature>
<evidence type="ECO:0000256" key="2">
    <source>
        <dbReference type="SAM" id="MobiDB-lite"/>
    </source>
</evidence>
<dbReference type="Pfam" id="PF14223">
    <property type="entry name" value="Retrotran_gag_2"/>
    <property type="match status" value="1"/>
</dbReference>
<dbReference type="PROSITE" id="PS50994">
    <property type="entry name" value="INTEGRASE"/>
    <property type="match status" value="1"/>
</dbReference>
<dbReference type="Pfam" id="PF22936">
    <property type="entry name" value="Pol_BBD"/>
    <property type="match status" value="1"/>
</dbReference>
<dbReference type="Pfam" id="PF00665">
    <property type="entry name" value="rve"/>
    <property type="match status" value="1"/>
</dbReference>
<dbReference type="GO" id="GO:0003676">
    <property type="term" value="F:nucleic acid binding"/>
    <property type="evidence" value="ECO:0007669"/>
    <property type="project" value="InterPro"/>
</dbReference>
<feature type="domain" description="Integrase catalytic" evidence="3">
    <location>
        <begin position="237"/>
        <end position="380"/>
    </location>
</feature>
<evidence type="ECO:0000313" key="5">
    <source>
        <dbReference type="Proteomes" id="UP000054928"/>
    </source>
</evidence>
<keyword evidence="1" id="KW-0378">Hydrolase</keyword>
<keyword evidence="1" id="KW-0645">Protease</keyword>
<accession>A0A0N7L604</accession>
<dbReference type="GO" id="GO:0008233">
    <property type="term" value="F:peptidase activity"/>
    <property type="evidence" value="ECO:0007669"/>
    <property type="project" value="UniProtKB-KW"/>
</dbReference>
<dbReference type="InterPro" id="IPR001584">
    <property type="entry name" value="Integrase_cat-core"/>
</dbReference>
<dbReference type="RefSeq" id="XP_024579292.1">
    <property type="nucleotide sequence ID" value="XM_024728856.1"/>
</dbReference>
<dbReference type="PANTHER" id="PTHR42648">
    <property type="entry name" value="TRANSPOSASE, PUTATIVE-RELATED"/>
    <property type="match status" value="1"/>
</dbReference>
<evidence type="ECO:0000313" key="4">
    <source>
        <dbReference type="EMBL" id="CEG42923.1"/>
    </source>
</evidence>
<dbReference type="SUPFAM" id="SSF53098">
    <property type="entry name" value="Ribonuclease H-like"/>
    <property type="match status" value="1"/>
</dbReference>
<dbReference type="SUPFAM" id="SSF57756">
    <property type="entry name" value="Retrovirus zinc finger-like domains"/>
    <property type="match status" value="1"/>
</dbReference>
<reference evidence="5" key="1">
    <citation type="submission" date="2014-09" db="EMBL/GenBank/DDBJ databases">
        <authorList>
            <person name="Sharma Rahul"/>
            <person name="Thines Marco"/>
        </authorList>
    </citation>
    <scope>NUCLEOTIDE SEQUENCE [LARGE SCALE GENOMIC DNA]</scope>
</reference>
<dbReference type="STRING" id="4781.A0A0N7L604"/>
<dbReference type="GO" id="GO:0008270">
    <property type="term" value="F:zinc ion binding"/>
    <property type="evidence" value="ECO:0007669"/>
    <property type="project" value="InterPro"/>
</dbReference>
<evidence type="ECO:0000256" key="1">
    <source>
        <dbReference type="ARBA" id="ARBA00022670"/>
    </source>
</evidence>
<sequence length="380" mass="42666">MEEEEAVLEHINKIETLAKQLNAVGAPVSKDGLIITLLASLNEWYAVLITALESRADSLSWEFVTSRLLHEDLKRKEQGSGVDGTVHSQGQAFVSTEDGRRKVRQVTVKGNSTGHYCGEHGHWIAKCPTRIRENAERQRPQHSNTAQNDDDSVDYLFSAGDIACTVKSSCVWLVDSGATQHMTYSIEYMMNYTKVAPVNVRLADDDVVQAIRTGDIVMSMMTPRKMKKVIFERDECFAEAKGLSWKLDAHKGKGLLKLYSSFRCMRYFVTDIDKYSHFTMAYLLRKKSEVARNFASFVAYAETQIGKVVKALCCDNGGEYSSGQLAKFCQRRGIVQSFTPPDTPQLNGVAERMNRTLVECARCMIEHAKLPKAYWGSSDD</sequence>
<name>A0A0N7L604_PLAHL</name>
<keyword evidence="5" id="KW-1185">Reference proteome</keyword>
<dbReference type="OMA" id="IFERDEC"/>
<dbReference type="OrthoDB" id="1750639at2759"/>
<dbReference type="InterPro" id="IPR012337">
    <property type="entry name" value="RNaseH-like_sf"/>
</dbReference>
<dbReference type="InterPro" id="IPR039537">
    <property type="entry name" value="Retrotran_Ty1/copia-like"/>
</dbReference>
<dbReference type="GO" id="GO:0015074">
    <property type="term" value="P:DNA integration"/>
    <property type="evidence" value="ECO:0007669"/>
    <property type="project" value="InterPro"/>
</dbReference>
<dbReference type="GO" id="GO:0006508">
    <property type="term" value="P:proteolysis"/>
    <property type="evidence" value="ECO:0007669"/>
    <property type="project" value="UniProtKB-KW"/>
</dbReference>
<dbReference type="Proteomes" id="UP000054928">
    <property type="component" value="Unassembled WGS sequence"/>
</dbReference>
<dbReference type="EMBL" id="CCYD01000645">
    <property type="protein sequence ID" value="CEG42923.1"/>
    <property type="molecule type" value="Genomic_DNA"/>
</dbReference>
<dbReference type="GeneID" id="36408213"/>
<protein>
    <submittedName>
        <fullName evidence="4">Retrotransposon ty1-copia subclass</fullName>
    </submittedName>
</protein>